<evidence type="ECO:0000313" key="3">
    <source>
        <dbReference type="Proteomes" id="UP000591131"/>
    </source>
</evidence>
<feature type="signal peptide" evidence="1">
    <location>
        <begin position="1"/>
        <end position="31"/>
    </location>
</feature>
<dbReference type="EMBL" id="JAAPAO010001360">
    <property type="protein sequence ID" value="KAF4650036.1"/>
    <property type="molecule type" value="Genomic_DNA"/>
</dbReference>
<keyword evidence="1" id="KW-0732">Signal</keyword>
<dbReference type="Proteomes" id="UP000591131">
    <property type="component" value="Unassembled WGS sequence"/>
</dbReference>
<sequence length="281" mass="30955">MTMNSHFVSKSLIIFCLAVVGLNLKLDQIDGNGYDEDSMSQFISILKELKTEFIKMNDERIASFSKGIQQAHVDDAGMFSYPPTCNVTNPVFNYSYCFHGYINQSNETDETTTDARIDLFDLDDPRDFAVIGLKAVYNGEVHSDLTVDAGGDAEVASFGNKKYAPLAVLVKTYNEELSEPEGLGSSGLGALAKDYFFAVPHFKVYAFGRNVLDFDVERGPNAQGYVFAGKPYNLGFNISEYVTRPAPYGITVGVALDMSLTTVKNNISDWMLEGKARVVTV</sequence>
<proteinExistence type="predicted"/>
<dbReference type="AlphaFoldDB" id="A0A7J6KU64"/>
<organism evidence="2 3">
    <name type="scientific">Perkinsus chesapeaki</name>
    <name type="common">Clam parasite</name>
    <name type="synonym">Perkinsus andrewsi</name>
    <dbReference type="NCBI Taxonomy" id="330153"/>
    <lineage>
        <taxon>Eukaryota</taxon>
        <taxon>Sar</taxon>
        <taxon>Alveolata</taxon>
        <taxon>Perkinsozoa</taxon>
        <taxon>Perkinsea</taxon>
        <taxon>Perkinsida</taxon>
        <taxon>Perkinsidae</taxon>
        <taxon>Perkinsus</taxon>
    </lineage>
</organism>
<reference evidence="2 3" key="1">
    <citation type="submission" date="2020-04" db="EMBL/GenBank/DDBJ databases">
        <title>Perkinsus chesapeaki whole genome sequence.</title>
        <authorList>
            <person name="Bogema D.R."/>
        </authorList>
    </citation>
    <scope>NUCLEOTIDE SEQUENCE [LARGE SCALE GENOMIC DNA]</scope>
    <source>
        <strain evidence="2">ATCC PRA-425</strain>
    </source>
</reference>
<evidence type="ECO:0000256" key="1">
    <source>
        <dbReference type="SAM" id="SignalP"/>
    </source>
</evidence>
<comment type="caution">
    <text evidence="2">The sequence shown here is derived from an EMBL/GenBank/DDBJ whole genome shotgun (WGS) entry which is preliminary data.</text>
</comment>
<name>A0A7J6KU64_PERCH</name>
<accession>A0A7J6KU64</accession>
<feature type="chain" id="PRO_5029709418" evidence="1">
    <location>
        <begin position="32"/>
        <end position="281"/>
    </location>
</feature>
<protein>
    <submittedName>
        <fullName evidence="2">Uncharacterized protein</fullName>
    </submittedName>
</protein>
<evidence type="ECO:0000313" key="2">
    <source>
        <dbReference type="EMBL" id="KAF4650036.1"/>
    </source>
</evidence>
<gene>
    <name evidence="2" type="ORF">FOL47_001506</name>
</gene>
<keyword evidence="3" id="KW-1185">Reference proteome</keyword>